<dbReference type="OrthoDB" id="7061558at2"/>
<dbReference type="Pfam" id="PF03061">
    <property type="entry name" value="4HBT"/>
    <property type="match status" value="1"/>
</dbReference>
<dbReference type="GO" id="GO:0047617">
    <property type="term" value="F:fatty acyl-CoA hydrolase activity"/>
    <property type="evidence" value="ECO:0007669"/>
    <property type="project" value="InterPro"/>
</dbReference>
<comment type="similarity">
    <text evidence="1">Belongs to the thioesterase PaaI family.</text>
</comment>
<keyword evidence="2" id="KW-0378">Hydrolase</keyword>
<feature type="domain" description="Thioesterase" evidence="3">
    <location>
        <begin position="48"/>
        <end position="121"/>
    </location>
</feature>
<dbReference type="InterPro" id="IPR039298">
    <property type="entry name" value="ACOT13"/>
</dbReference>
<evidence type="ECO:0000313" key="4">
    <source>
        <dbReference type="EMBL" id="PJK28048.1"/>
    </source>
</evidence>
<dbReference type="PANTHER" id="PTHR21660">
    <property type="entry name" value="THIOESTERASE SUPERFAMILY MEMBER-RELATED"/>
    <property type="match status" value="1"/>
</dbReference>
<evidence type="ECO:0000256" key="2">
    <source>
        <dbReference type="ARBA" id="ARBA00022801"/>
    </source>
</evidence>
<dbReference type="InterPro" id="IPR003736">
    <property type="entry name" value="PAAI_dom"/>
</dbReference>
<gene>
    <name evidence="4" type="ORF">CVT23_18590</name>
</gene>
<dbReference type="SUPFAM" id="SSF54637">
    <property type="entry name" value="Thioesterase/thiol ester dehydrase-isomerase"/>
    <property type="match status" value="1"/>
</dbReference>
<reference evidence="4 5" key="1">
    <citation type="submission" date="2017-11" db="EMBL/GenBank/DDBJ databases">
        <title>Draft genome sequence of Rhizobiales bacterium SY3-13.</title>
        <authorList>
            <person name="Sun C."/>
        </authorList>
    </citation>
    <scope>NUCLEOTIDE SEQUENCE [LARGE SCALE GENOMIC DNA]</scope>
    <source>
        <strain evidence="4 5">SY3-13</strain>
    </source>
</reference>
<evidence type="ECO:0000256" key="1">
    <source>
        <dbReference type="ARBA" id="ARBA00008324"/>
    </source>
</evidence>
<keyword evidence="5" id="KW-1185">Reference proteome</keyword>
<organism evidence="4 5">
    <name type="scientific">Minwuia thermotolerans</name>
    <dbReference type="NCBI Taxonomy" id="2056226"/>
    <lineage>
        <taxon>Bacteria</taxon>
        <taxon>Pseudomonadati</taxon>
        <taxon>Pseudomonadota</taxon>
        <taxon>Alphaproteobacteria</taxon>
        <taxon>Minwuiales</taxon>
        <taxon>Minwuiaceae</taxon>
        <taxon>Minwuia</taxon>
    </lineage>
</organism>
<evidence type="ECO:0000259" key="3">
    <source>
        <dbReference type="Pfam" id="PF03061"/>
    </source>
</evidence>
<comment type="caution">
    <text evidence="4">The sequence shown here is derived from an EMBL/GenBank/DDBJ whole genome shotgun (WGS) entry which is preliminary data.</text>
</comment>
<dbReference type="EMBL" id="PHIG01000048">
    <property type="protein sequence ID" value="PJK28048.1"/>
    <property type="molecule type" value="Genomic_DNA"/>
</dbReference>
<dbReference type="RefSeq" id="WP_109792972.1">
    <property type="nucleotide sequence ID" value="NZ_PHIG01000048.1"/>
</dbReference>
<dbReference type="Gene3D" id="3.10.129.10">
    <property type="entry name" value="Hotdog Thioesterase"/>
    <property type="match status" value="1"/>
</dbReference>
<dbReference type="AlphaFoldDB" id="A0A2M9FX57"/>
<evidence type="ECO:0000313" key="5">
    <source>
        <dbReference type="Proteomes" id="UP000229498"/>
    </source>
</evidence>
<dbReference type="Proteomes" id="UP000229498">
    <property type="component" value="Unassembled WGS sequence"/>
</dbReference>
<sequence>MTDVPAGFAPNTRRSGLTDPWEPIYIRETSEALIIGLRATAAHCNARGFVHGGLISALADNAMGHSMRLHLPEGARLVTVNLYLDYLASGQQGQWLSFETEFVRPGRTLAFAQCFVRADGETIARGNATFRATRPRTETAVA</sequence>
<dbReference type="PANTHER" id="PTHR21660:SF1">
    <property type="entry name" value="ACYL-COENZYME A THIOESTERASE 13"/>
    <property type="match status" value="1"/>
</dbReference>
<name>A0A2M9FX57_9PROT</name>
<dbReference type="CDD" id="cd03443">
    <property type="entry name" value="PaaI_thioesterase"/>
    <property type="match status" value="1"/>
</dbReference>
<accession>A0A2M9FX57</accession>
<protein>
    <submittedName>
        <fullName evidence="4">Thioesterase</fullName>
    </submittedName>
</protein>
<dbReference type="NCBIfam" id="TIGR00369">
    <property type="entry name" value="unchar_dom_1"/>
    <property type="match status" value="1"/>
</dbReference>
<proteinExistence type="inferred from homology"/>
<dbReference type="InterPro" id="IPR029069">
    <property type="entry name" value="HotDog_dom_sf"/>
</dbReference>
<dbReference type="InterPro" id="IPR006683">
    <property type="entry name" value="Thioestr_dom"/>
</dbReference>